<dbReference type="Proteomes" id="UP001173802">
    <property type="component" value="Unassembled WGS sequence"/>
</dbReference>
<gene>
    <name evidence="1" type="ORF">NYG90_05280</name>
</gene>
<comment type="caution">
    <text evidence="1">The sequence shown here is derived from an EMBL/GenBank/DDBJ whole genome shotgun (WGS) entry which is preliminary data.</text>
</comment>
<evidence type="ECO:0000313" key="1">
    <source>
        <dbReference type="EMBL" id="MDL0082089.1"/>
    </source>
</evidence>
<name>A0ACC6FS41_9HELI</name>
<keyword evidence="2" id="KW-1185">Reference proteome</keyword>
<sequence>MIVDSSKHNVLTYADFRSRADDDFDDDIENGFDDVESEWDDDEWEDDYNQYDSDDYESPDSEYQE</sequence>
<accession>A0ACC6FS41</accession>
<organism evidence="1 2">
    <name type="scientific">Helicobacter zhangjianzhongii</name>
    <dbReference type="NCBI Taxonomy" id="2974574"/>
    <lineage>
        <taxon>Bacteria</taxon>
        <taxon>Pseudomonadati</taxon>
        <taxon>Campylobacterota</taxon>
        <taxon>Epsilonproteobacteria</taxon>
        <taxon>Campylobacterales</taxon>
        <taxon>Helicobacteraceae</taxon>
        <taxon>Helicobacter</taxon>
    </lineage>
</organism>
<evidence type="ECO:0000313" key="2">
    <source>
        <dbReference type="Proteomes" id="UP001173802"/>
    </source>
</evidence>
<proteinExistence type="predicted"/>
<reference evidence="1 2" key="1">
    <citation type="journal article" date="2023" name="Microorganisms">
        <title>Isolation and Genomic Characteristics of Cat-Borne Campylobacter felis sp. nov. and Sheep-Borne Campylobacter ovis sp. nov.</title>
        <authorList>
            <person name="Wang H."/>
            <person name="Li Y."/>
            <person name="Gu Y."/>
            <person name="Zhou G."/>
            <person name="Chen X."/>
            <person name="Zhang X."/>
            <person name="Shao Z."/>
            <person name="Zhang J."/>
            <person name="Zhang M."/>
        </authorList>
    </citation>
    <scope>NUCLEOTIDE SEQUENCE [LARGE SCALE GENOMIC DNA]</scope>
    <source>
        <strain evidence="1 2">XJK30-2</strain>
    </source>
</reference>
<protein>
    <submittedName>
        <fullName evidence="1">Uncharacterized protein</fullName>
    </submittedName>
</protein>
<dbReference type="EMBL" id="JANURN010000004">
    <property type="protein sequence ID" value="MDL0082089.1"/>
    <property type="molecule type" value="Genomic_DNA"/>
</dbReference>